<dbReference type="HOGENOM" id="CLU_3147310_0_0_1"/>
<accession>U9UJT6</accession>
<gene>
    <name evidence="1" type="ORF">GLOINDRAFT_334909</name>
</gene>
<organism evidence="1">
    <name type="scientific">Rhizophagus irregularis (strain DAOM 181602 / DAOM 197198 / MUCL 43194)</name>
    <name type="common">Arbuscular mycorrhizal fungus</name>
    <name type="synonym">Glomus intraradices</name>
    <dbReference type="NCBI Taxonomy" id="747089"/>
    <lineage>
        <taxon>Eukaryota</taxon>
        <taxon>Fungi</taxon>
        <taxon>Fungi incertae sedis</taxon>
        <taxon>Mucoromycota</taxon>
        <taxon>Glomeromycotina</taxon>
        <taxon>Glomeromycetes</taxon>
        <taxon>Glomerales</taxon>
        <taxon>Glomeraceae</taxon>
        <taxon>Rhizophagus</taxon>
    </lineage>
</organism>
<dbReference type="EMBL" id="KI278845">
    <property type="protein sequence ID" value="ESA18828.1"/>
    <property type="molecule type" value="Genomic_DNA"/>
</dbReference>
<name>U9UJT6_RHIID</name>
<sequence length="49" mass="5647">ALVSYLIEVSYSIESIESNNYIYYEFLSPNQDIIISSLNSLTNSSKHWT</sequence>
<dbReference type="AlphaFoldDB" id="U9UJT6"/>
<evidence type="ECO:0000313" key="1">
    <source>
        <dbReference type="EMBL" id="ESA18828.1"/>
    </source>
</evidence>
<feature type="non-terminal residue" evidence="1">
    <location>
        <position position="1"/>
    </location>
</feature>
<reference evidence="1" key="1">
    <citation type="submission" date="2013-07" db="EMBL/GenBank/DDBJ databases">
        <title>The genome of an arbuscular mycorrhizal fungus provides insights into the evolution of the oldest plant symbiosis.</title>
        <authorList>
            <consortium name="DOE Joint Genome Institute"/>
            <person name="Tisserant E."/>
            <person name="Malbreil M."/>
            <person name="Kuo A."/>
            <person name="Kohler A."/>
            <person name="Symeonidi A."/>
            <person name="Balestrini R."/>
            <person name="Charron P."/>
            <person name="Duensing N."/>
            <person name="Frei-dit-Frey N."/>
            <person name="Gianinazzi-Pearson V."/>
            <person name="Gilbert B."/>
            <person name="Handa Y."/>
            <person name="Hijri M."/>
            <person name="Kaul R."/>
            <person name="Kawaguchi M."/>
            <person name="Krajinski F."/>
            <person name="Lammers P."/>
            <person name="Lapierre D."/>
            <person name="Masclaux F.G."/>
            <person name="Murat C."/>
            <person name="Morin E."/>
            <person name="Ndikumana S."/>
            <person name="Pagni M."/>
            <person name="Petitpierre D."/>
            <person name="Requena N."/>
            <person name="Rosikiewicz P."/>
            <person name="Riley R."/>
            <person name="Saito K."/>
            <person name="San Clemente H."/>
            <person name="Shapiro H."/>
            <person name="van Tuinen D."/>
            <person name="Becard G."/>
            <person name="Bonfante P."/>
            <person name="Paszkowski U."/>
            <person name="Shachar-Hill Y."/>
            <person name="Young J.P."/>
            <person name="Sanders I.R."/>
            <person name="Henrissat B."/>
            <person name="Rensing S.A."/>
            <person name="Grigoriev I.V."/>
            <person name="Corradi N."/>
            <person name="Roux C."/>
            <person name="Martin F."/>
        </authorList>
    </citation>
    <scope>NUCLEOTIDE SEQUENCE</scope>
    <source>
        <strain evidence="1">DAOM 197198</strain>
    </source>
</reference>
<protein>
    <submittedName>
        <fullName evidence="1">Uncharacterized protein</fullName>
    </submittedName>
</protein>
<proteinExistence type="predicted"/>